<dbReference type="RefSeq" id="WP_071505816.1">
    <property type="nucleotide sequence ID" value="NZ_MORL01000021.1"/>
</dbReference>
<reference evidence="2 3" key="1">
    <citation type="submission" date="2016-10" db="EMBL/GenBank/DDBJ databases">
        <title>Arsenicibacter rosenii gen. nov., sp. nov., an efficient arsenic-methylating bacterium isolated from an arsenic-contaminated paddy soil.</title>
        <authorList>
            <person name="Huang K."/>
        </authorList>
    </citation>
    <scope>NUCLEOTIDE SEQUENCE [LARGE SCALE GENOMIC DNA]</scope>
    <source>
        <strain evidence="2 3">SM-1</strain>
    </source>
</reference>
<keyword evidence="1" id="KW-0472">Membrane</keyword>
<proteinExistence type="predicted"/>
<keyword evidence="1" id="KW-1133">Transmembrane helix</keyword>
<name>A0A1S2VE78_9BACT</name>
<comment type="caution">
    <text evidence="2">The sequence shown here is derived from an EMBL/GenBank/DDBJ whole genome shotgun (WGS) entry which is preliminary data.</text>
</comment>
<organism evidence="2 3">
    <name type="scientific">Arsenicibacter rosenii</name>
    <dbReference type="NCBI Taxonomy" id="1750698"/>
    <lineage>
        <taxon>Bacteria</taxon>
        <taxon>Pseudomonadati</taxon>
        <taxon>Bacteroidota</taxon>
        <taxon>Cytophagia</taxon>
        <taxon>Cytophagales</taxon>
        <taxon>Spirosomataceae</taxon>
        <taxon>Arsenicibacter</taxon>
    </lineage>
</organism>
<dbReference type="Proteomes" id="UP000181790">
    <property type="component" value="Unassembled WGS sequence"/>
</dbReference>
<protein>
    <submittedName>
        <fullName evidence="2">Uncharacterized protein</fullName>
    </submittedName>
</protein>
<evidence type="ECO:0000313" key="3">
    <source>
        <dbReference type="Proteomes" id="UP000181790"/>
    </source>
</evidence>
<keyword evidence="3" id="KW-1185">Reference proteome</keyword>
<dbReference type="EMBL" id="MORL01000021">
    <property type="protein sequence ID" value="OIN56585.1"/>
    <property type="molecule type" value="Genomic_DNA"/>
</dbReference>
<gene>
    <name evidence="2" type="ORF">BLX24_24270</name>
</gene>
<sequence length="127" mass="14405">MSAIKKIGIIAFLLAMTAMRGTIPAYGIGAISYQAGGRHITAERGKQAGEHINWISRTEDEQEYQELQAGAPFDLLPVAMMFSLLAVAWLLFLGRSFRRPFNIHNVYQPRPYYLLFHSLRIPGNHRM</sequence>
<dbReference type="AlphaFoldDB" id="A0A1S2VE78"/>
<feature type="transmembrane region" description="Helical" evidence="1">
    <location>
        <begin position="75"/>
        <end position="93"/>
    </location>
</feature>
<evidence type="ECO:0000313" key="2">
    <source>
        <dbReference type="EMBL" id="OIN56585.1"/>
    </source>
</evidence>
<accession>A0A1S2VE78</accession>
<evidence type="ECO:0000256" key="1">
    <source>
        <dbReference type="SAM" id="Phobius"/>
    </source>
</evidence>
<keyword evidence="1" id="KW-0812">Transmembrane</keyword>